<dbReference type="EMBL" id="NKUA01000003">
    <property type="protein sequence ID" value="PYD80427.1"/>
    <property type="molecule type" value="Genomic_DNA"/>
</dbReference>
<keyword evidence="4 9" id="KW-0238">DNA-binding</keyword>
<keyword evidence="1 6" id="KW-0597">Phosphoprotein</keyword>
<feature type="modified residue" description="4-aspartylphosphate" evidence="6">
    <location>
        <position position="59"/>
    </location>
</feature>
<dbReference type="SUPFAM" id="SSF52172">
    <property type="entry name" value="CheY-like"/>
    <property type="match status" value="1"/>
</dbReference>
<dbReference type="PANTHER" id="PTHR48111">
    <property type="entry name" value="REGULATOR OF RPOS"/>
    <property type="match status" value="1"/>
</dbReference>
<dbReference type="InterPro" id="IPR001789">
    <property type="entry name" value="Sig_transdc_resp-reg_receiver"/>
</dbReference>
<dbReference type="GO" id="GO:0006355">
    <property type="term" value="P:regulation of DNA-templated transcription"/>
    <property type="evidence" value="ECO:0007669"/>
    <property type="project" value="InterPro"/>
</dbReference>
<dbReference type="Gene3D" id="1.10.10.10">
    <property type="entry name" value="Winged helix-like DNA-binding domain superfamily/Winged helix DNA-binding domain"/>
    <property type="match status" value="1"/>
</dbReference>
<reference evidence="9 10" key="1">
    <citation type="submission" date="2017-07" db="EMBL/GenBank/DDBJ databases">
        <title>A draft genome sequence of Komagataeibacter sucrofermentans LMG 18788.</title>
        <authorList>
            <person name="Skraban J."/>
            <person name="Cleenwerck I."/>
            <person name="Vandamme P."/>
            <person name="Trcek J."/>
        </authorList>
    </citation>
    <scope>NUCLEOTIDE SEQUENCE [LARGE SCALE GENOMIC DNA]</scope>
    <source>
        <strain evidence="9 10">LMG 18788</strain>
    </source>
</reference>
<dbReference type="InterPro" id="IPR011006">
    <property type="entry name" value="CheY-like_superfamily"/>
</dbReference>
<protein>
    <submittedName>
        <fullName evidence="9">DNA-binding response regulator</fullName>
    </submittedName>
</protein>
<evidence type="ECO:0000256" key="5">
    <source>
        <dbReference type="ARBA" id="ARBA00023163"/>
    </source>
</evidence>
<evidence type="ECO:0000256" key="2">
    <source>
        <dbReference type="ARBA" id="ARBA00023012"/>
    </source>
</evidence>
<accession>A0A318QL33</accession>
<dbReference type="InterPro" id="IPR039420">
    <property type="entry name" value="WalR-like"/>
</dbReference>
<dbReference type="Gene3D" id="3.40.50.2300">
    <property type="match status" value="1"/>
</dbReference>
<dbReference type="SMART" id="SM00448">
    <property type="entry name" value="REC"/>
    <property type="match status" value="1"/>
</dbReference>
<keyword evidence="10" id="KW-1185">Reference proteome</keyword>
<dbReference type="PROSITE" id="PS50043">
    <property type="entry name" value="HTH_LUXR_2"/>
    <property type="match status" value="1"/>
</dbReference>
<evidence type="ECO:0000256" key="6">
    <source>
        <dbReference type="PROSITE-ProRule" id="PRU00169"/>
    </source>
</evidence>
<evidence type="ECO:0000313" key="9">
    <source>
        <dbReference type="EMBL" id="PYD80427.1"/>
    </source>
</evidence>
<dbReference type="Proteomes" id="UP000247814">
    <property type="component" value="Unassembled WGS sequence"/>
</dbReference>
<keyword evidence="2" id="KW-0902">Two-component regulatory system</keyword>
<name>A0A318QL33_9PROT</name>
<dbReference type="GO" id="GO:0032993">
    <property type="term" value="C:protein-DNA complex"/>
    <property type="evidence" value="ECO:0007669"/>
    <property type="project" value="TreeGrafter"/>
</dbReference>
<dbReference type="PANTHER" id="PTHR48111:SF1">
    <property type="entry name" value="TWO-COMPONENT RESPONSE REGULATOR ORR33"/>
    <property type="match status" value="1"/>
</dbReference>
<dbReference type="GO" id="GO:0000976">
    <property type="term" value="F:transcription cis-regulatory region binding"/>
    <property type="evidence" value="ECO:0007669"/>
    <property type="project" value="TreeGrafter"/>
</dbReference>
<dbReference type="GO" id="GO:0000156">
    <property type="term" value="F:phosphorelay response regulator activity"/>
    <property type="evidence" value="ECO:0007669"/>
    <property type="project" value="TreeGrafter"/>
</dbReference>
<proteinExistence type="predicted"/>
<comment type="caution">
    <text evidence="9">The sequence shown here is derived from an EMBL/GenBank/DDBJ whole genome shotgun (WGS) entry which is preliminary data.</text>
</comment>
<sequence>MTVPDPSRKSVLVIDDDPAVLGLMDEKLTDGGYTVLLAQSGMAALAVVARTVPDLIMVDALMPGMNGWEVCAALHDDPRLSLVPIIFMTGLTETEHVIRAFEAGAADYVTKPLRLEEVMARIGVRMESAARIRAAHGALDHAGRFLLATSHAGDVLWATPQAGLVLRELSGTDDAGAAMPLPTPLPAPGSVLLRHNVGENELVLTLVGVSGPDELLLRISRQPLFPQRILQDRLGLSAREAEVLLWISRGKTSRDIADILQVSPRTIDKHIEQIYNKTGLSTRAAAAATASRLLQER</sequence>
<dbReference type="RefSeq" id="WP_110567553.1">
    <property type="nucleotide sequence ID" value="NZ_CP137147.1"/>
</dbReference>
<evidence type="ECO:0000259" key="8">
    <source>
        <dbReference type="PROSITE" id="PS50110"/>
    </source>
</evidence>
<feature type="domain" description="HTH luxR-type" evidence="7">
    <location>
        <begin position="229"/>
        <end position="294"/>
    </location>
</feature>
<dbReference type="SUPFAM" id="SSF46894">
    <property type="entry name" value="C-terminal effector domain of the bipartite response regulators"/>
    <property type="match status" value="1"/>
</dbReference>
<dbReference type="Pfam" id="PF00072">
    <property type="entry name" value="Response_reg"/>
    <property type="match status" value="1"/>
</dbReference>
<evidence type="ECO:0000256" key="4">
    <source>
        <dbReference type="ARBA" id="ARBA00023125"/>
    </source>
</evidence>
<gene>
    <name evidence="9" type="ORF">CFR77_03255</name>
</gene>
<feature type="domain" description="Response regulatory" evidence="8">
    <location>
        <begin position="10"/>
        <end position="126"/>
    </location>
</feature>
<dbReference type="InterPro" id="IPR016032">
    <property type="entry name" value="Sig_transdc_resp-reg_C-effctor"/>
</dbReference>
<evidence type="ECO:0000256" key="3">
    <source>
        <dbReference type="ARBA" id="ARBA00023015"/>
    </source>
</evidence>
<dbReference type="OrthoDB" id="5292887at2"/>
<organism evidence="9 10">
    <name type="scientific">Komagataeibacter sucrofermentans</name>
    <dbReference type="NCBI Taxonomy" id="1053551"/>
    <lineage>
        <taxon>Bacteria</taxon>
        <taxon>Pseudomonadati</taxon>
        <taxon>Pseudomonadota</taxon>
        <taxon>Alphaproteobacteria</taxon>
        <taxon>Acetobacterales</taxon>
        <taxon>Acetobacteraceae</taxon>
        <taxon>Komagataeibacter</taxon>
    </lineage>
</organism>
<evidence type="ECO:0000313" key="10">
    <source>
        <dbReference type="Proteomes" id="UP000247814"/>
    </source>
</evidence>
<dbReference type="CDD" id="cd06170">
    <property type="entry name" value="LuxR_C_like"/>
    <property type="match status" value="1"/>
</dbReference>
<dbReference type="PROSITE" id="PS50110">
    <property type="entry name" value="RESPONSE_REGULATORY"/>
    <property type="match status" value="1"/>
</dbReference>
<evidence type="ECO:0000256" key="1">
    <source>
        <dbReference type="ARBA" id="ARBA00022553"/>
    </source>
</evidence>
<dbReference type="AlphaFoldDB" id="A0A318QL33"/>
<keyword evidence="5" id="KW-0804">Transcription</keyword>
<dbReference type="SMART" id="SM00421">
    <property type="entry name" value="HTH_LUXR"/>
    <property type="match status" value="1"/>
</dbReference>
<dbReference type="InterPro" id="IPR036388">
    <property type="entry name" value="WH-like_DNA-bd_sf"/>
</dbReference>
<evidence type="ECO:0000259" key="7">
    <source>
        <dbReference type="PROSITE" id="PS50043"/>
    </source>
</evidence>
<dbReference type="GO" id="GO:0005829">
    <property type="term" value="C:cytosol"/>
    <property type="evidence" value="ECO:0007669"/>
    <property type="project" value="TreeGrafter"/>
</dbReference>
<keyword evidence="3" id="KW-0805">Transcription regulation</keyword>
<dbReference type="Pfam" id="PF00196">
    <property type="entry name" value="GerE"/>
    <property type="match status" value="1"/>
</dbReference>
<dbReference type="PRINTS" id="PR00038">
    <property type="entry name" value="HTHLUXR"/>
</dbReference>
<dbReference type="InterPro" id="IPR000792">
    <property type="entry name" value="Tscrpt_reg_LuxR_C"/>
</dbReference>